<organism evidence="2 3">
    <name type="scientific">Trichonephila clavipes</name>
    <name type="common">Golden silk orbweaver</name>
    <name type="synonym">Nephila clavipes</name>
    <dbReference type="NCBI Taxonomy" id="2585209"/>
    <lineage>
        <taxon>Eukaryota</taxon>
        <taxon>Metazoa</taxon>
        <taxon>Ecdysozoa</taxon>
        <taxon>Arthropoda</taxon>
        <taxon>Chelicerata</taxon>
        <taxon>Arachnida</taxon>
        <taxon>Araneae</taxon>
        <taxon>Araneomorphae</taxon>
        <taxon>Entelegynae</taxon>
        <taxon>Araneoidea</taxon>
        <taxon>Nephilidae</taxon>
        <taxon>Trichonephila</taxon>
    </lineage>
</organism>
<dbReference type="PROSITE" id="PS50008">
    <property type="entry name" value="PIPLC_Y_DOMAIN"/>
    <property type="match status" value="1"/>
</dbReference>
<evidence type="ECO:0000259" key="1">
    <source>
        <dbReference type="PROSITE" id="PS50008"/>
    </source>
</evidence>
<evidence type="ECO:0000313" key="3">
    <source>
        <dbReference type="Proteomes" id="UP000887159"/>
    </source>
</evidence>
<comment type="caution">
    <text evidence="2">The sequence shown here is derived from an EMBL/GenBank/DDBJ whole genome shotgun (WGS) entry which is preliminary data.</text>
</comment>
<protein>
    <recommendedName>
        <fullName evidence="1">PI-PLC Y-box domain-containing protein</fullName>
    </recommendedName>
</protein>
<dbReference type="InterPro" id="IPR036397">
    <property type="entry name" value="RNaseH_sf"/>
</dbReference>
<gene>
    <name evidence="2" type="primary">AVEN_66405_1</name>
    <name evidence="2" type="ORF">TNCV_1916371</name>
</gene>
<keyword evidence="3" id="KW-1185">Reference proteome</keyword>
<dbReference type="InterPro" id="IPR001711">
    <property type="entry name" value="PLipase_C_Pinositol-sp_Y"/>
</dbReference>
<sequence length="117" mass="13819">MLKNYVLPELRRRNALNDIVWMQDGAPPHIARSVKRLLDQHFSDRIISRYYPFPWPARSPDLTPMDFWFWGYLKSTVYLCNPQTLSDLKDSIRREIETSLVPYCVQRYCPPSPACNA</sequence>
<dbReference type="AlphaFoldDB" id="A0A8X6W0P6"/>
<dbReference type="EMBL" id="BMAU01021373">
    <property type="protein sequence ID" value="GFY25887.1"/>
    <property type="molecule type" value="Genomic_DNA"/>
</dbReference>
<dbReference type="GO" id="GO:0004435">
    <property type="term" value="F:phosphatidylinositol-4,5-bisphosphate phospholipase C activity"/>
    <property type="evidence" value="ECO:0007669"/>
    <property type="project" value="InterPro"/>
</dbReference>
<dbReference type="GO" id="GO:0035556">
    <property type="term" value="P:intracellular signal transduction"/>
    <property type="evidence" value="ECO:0007669"/>
    <property type="project" value="InterPro"/>
</dbReference>
<dbReference type="PANTHER" id="PTHR47326:SF1">
    <property type="entry name" value="HTH PSQ-TYPE DOMAIN-CONTAINING PROTEIN"/>
    <property type="match status" value="1"/>
</dbReference>
<dbReference type="PANTHER" id="PTHR47326">
    <property type="entry name" value="TRANSPOSABLE ELEMENT TC3 TRANSPOSASE-LIKE PROTEIN"/>
    <property type="match status" value="1"/>
</dbReference>
<dbReference type="GO" id="GO:0003676">
    <property type="term" value="F:nucleic acid binding"/>
    <property type="evidence" value="ECO:0007669"/>
    <property type="project" value="InterPro"/>
</dbReference>
<dbReference type="Proteomes" id="UP000887159">
    <property type="component" value="Unassembled WGS sequence"/>
</dbReference>
<evidence type="ECO:0000313" key="2">
    <source>
        <dbReference type="EMBL" id="GFY25887.1"/>
    </source>
</evidence>
<accession>A0A8X6W0P6</accession>
<name>A0A8X6W0P6_TRICX</name>
<dbReference type="GO" id="GO:0006629">
    <property type="term" value="P:lipid metabolic process"/>
    <property type="evidence" value="ECO:0007669"/>
    <property type="project" value="InterPro"/>
</dbReference>
<dbReference type="Gene3D" id="3.30.420.10">
    <property type="entry name" value="Ribonuclease H-like superfamily/Ribonuclease H"/>
    <property type="match status" value="1"/>
</dbReference>
<reference evidence="2" key="1">
    <citation type="submission" date="2020-08" db="EMBL/GenBank/DDBJ databases">
        <title>Multicomponent nature underlies the extraordinary mechanical properties of spider dragline silk.</title>
        <authorList>
            <person name="Kono N."/>
            <person name="Nakamura H."/>
            <person name="Mori M."/>
            <person name="Yoshida Y."/>
            <person name="Ohtoshi R."/>
            <person name="Malay A.D."/>
            <person name="Moran D.A.P."/>
            <person name="Tomita M."/>
            <person name="Numata K."/>
            <person name="Arakawa K."/>
        </authorList>
    </citation>
    <scope>NUCLEOTIDE SEQUENCE</scope>
</reference>
<proteinExistence type="predicted"/>
<feature type="domain" description="PI-PLC Y-box" evidence="1">
    <location>
        <begin position="42"/>
        <end position="71"/>
    </location>
</feature>